<keyword evidence="8" id="KW-0460">Magnesium</keyword>
<organism evidence="14 15">
    <name type="scientific">Gulosibacter macacae</name>
    <dbReference type="NCBI Taxonomy" id="2488791"/>
    <lineage>
        <taxon>Bacteria</taxon>
        <taxon>Bacillati</taxon>
        <taxon>Actinomycetota</taxon>
        <taxon>Actinomycetes</taxon>
        <taxon>Micrococcales</taxon>
        <taxon>Microbacteriaceae</taxon>
        <taxon>Gulosibacter</taxon>
    </lineage>
</organism>
<dbReference type="EMBL" id="RQVS01000005">
    <property type="protein sequence ID" value="RRJ87323.1"/>
    <property type="molecule type" value="Genomic_DNA"/>
</dbReference>
<dbReference type="SUPFAM" id="SSF56784">
    <property type="entry name" value="HAD-like"/>
    <property type="match status" value="1"/>
</dbReference>
<dbReference type="InterPro" id="IPR023214">
    <property type="entry name" value="HAD_sf"/>
</dbReference>
<evidence type="ECO:0000313" key="15">
    <source>
        <dbReference type="Proteomes" id="UP000274391"/>
    </source>
</evidence>
<dbReference type="InterPro" id="IPR050582">
    <property type="entry name" value="HAD-like_SerB"/>
</dbReference>
<evidence type="ECO:0000256" key="9">
    <source>
        <dbReference type="ARBA" id="ARBA00023299"/>
    </source>
</evidence>
<dbReference type="UniPathway" id="UPA00135">
    <property type="reaction ID" value="UER00198"/>
</dbReference>
<comment type="catalytic activity">
    <reaction evidence="11">
        <text>O-phospho-L-serine + H2O = L-serine + phosphate</text>
        <dbReference type="Rhea" id="RHEA:21208"/>
        <dbReference type="ChEBI" id="CHEBI:15377"/>
        <dbReference type="ChEBI" id="CHEBI:33384"/>
        <dbReference type="ChEBI" id="CHEBI:43474"/>
        <dbReference type="ChEBI" id="CHEBI:57524"/>
        <dbReference type="EC" id="3.1.3.3"/>
    </reaction>
</comment>
<evidence type="ECO:0000256" key="13">
    <source>
        <dbReference type="PIRSR" id="PIRSR604469-1"/>
    </source>
</evidence>
<comment type="pathway">
    <text evidence="2">Amino-acid biosynthesis; L-serine biosynthesis; L-serine from 3-phospho-D-glycerate: step 3/3.</text>
</comment>
<evidence type="ECO:0000256" key="12">
    <source>
        <dbReference type="ARBA" id="ARBA00048523"/>
    </source>
</evidence>
<dbReference type="SFLD" id="SFLDG01137">
    <property type="entry name" value="C1.6.1:_Phosphoserine_Phosphat"/>
    <property type="match status" value="1"/>
</dbReference>
<evidence type="ECO:0000313" key="14">
    <source>
        <dbReference type="EMBL" id="RRJ87323.1"/>
    </source>
</evidence>
<dbReference type="Proteomes" id="UP000274391">
    <property type="component" value="Unassembled WGS sequence"/>
</dbReference>
<evidence type="ECO:0000256" key="5">
    <source>
        <dbReference type="ARBA" id="ARBA00022605"/>
    </source>
</evidence>
<dbReference type="SFLD" id="SFLDG01136">
    <property type="entry name" value="C1.6:_Phosphoserine_Phosphatas"/>
    <property type="match status" value="1"/>
</dbReference>
<comment type="cofactor">
    <cofactor evidence="1">
        <name>Mg(2+)</name>
        <dbReference type="ChEBI" id="CHEBI:18420"/>
    </cofactor>
</comment>
<feature type="active site" description="Proton donor" evidence="13">
    <location>
        <position position="6"/>
    </location>
</feature>
<dbReference type="GO" id="GO:0000287">
    <property type="term" value="F:magnesium ion binding"/>
    <property type="evidence" value="ECO:0007669"/>
    <property type="project" value="TreeGrafter"/>
</dbReference>
<keyword evidence="9" id="KW-0718">Serine biosynthesis</keyword>
<dbReference type="GO" id="GO:0006564">
    <property type="term" value="P:L-serine biosynthetic process"/>
    <property type="evidence" value="ECO:0007669"/>
    <property type="project" value="UniProtKB-KW"/>
</dbReference>
<proteinExistence type="inferred from homology"/>
<sequence length="205" mass="22247">MVLDVDSTLIEDEVIELVADYAGVRDEVAEVTERAMRGELDFEGSLRARVELLRGVTLEQVGEVRNRITVTQGVPEMIAAVHERGGRVAAVSGGFHEVLDPLAEHLGLDLWRANRFAVDEQGALTGEVDGPIIGKQAKLLTLRSWAHALDVPMERTMAVGDGANDLGMMSIAGISVAFDAKPVVRAEASVVLRDRDMRQLIPMLP</sequence>
<dbReference type="AlphaFoldDB" id="A0A3P3W3B6"/>
<dbReference type="PANTHER" id="PTHR43344">
    <property type="entry name" value="PHOSPHOSERINE PHOSPHATASE"/>
    <property type="match status" value="1"/>
</dbReference>
<dbReference type="InterPro" id="IPR036412">
    <property type="entry name" value="HAD-like_sf"/>
</dbReference>
<dbReference type="EC" id="3.1.3.3" evidence="4"/>
<evidence type="ECO:0000256" key="2">
    <source>
        <dbReference type="ARBA" id="ARBA00005135"/>
    </source>
</evidence>
<dbReference type="Gene3D" id="3.40.50.1000">
    <property type="entry name" value="HAD superfamily/HAD-like"/>
    <property type="match status" value="1"/>
</dbReference>
<comment type="catalytic activity">
    <reaction evidence="12">
        <text>O-phospho-D-serine + H2O = D-serine + phosphate</text>
        <dbReference type="Rhea" id="RHEA:24873"/>
        <dbReference type="ChEBI" id="CHEBI:15377"/>
        <dbReference type="ChEBI" id="CHEBI:35247"/>
        <dbReference type="ChEBI" id="CHEBI:43474"/>
        <dbReference type="ChEBI" id="CHEBI:58680"/>
        <dbReference type="EC" id="3.1.3.3"/>
    </reaction>
</comment>
<dbReference type="Pfam" id="PF12710">
    <property type="entry name" value="HAD"/>
    <property type="match status" value="1"/>
</dbReference>
<comment type="caution">
    <text evidence="14">The sequence shown here is derived from an EMBL/GenBank/DDBJ whole genome shotgun (WGS) entry which is preliminary data.</text>
</comment>
<comment type="similarity">
    <text evidence="3">Belongs to the HAD-like hydrolase superfamily. SerB family.</text>
</comment>
<evidence type="ECO:0000256" key="4">
    <source>
        <dbReference type="ARBA" id="ARBA00012640"/>
    </source>
</evidence>
<reference evidence="14 15" key="1">
    <citation type="submission" date="2018-11" db="EMBL/GenBank/DDBJ databases">
        <title>YIM 102482-1 draft genome.</title>
        <authorList>
            <person name="Li G."/>
            <person name="Jiang Y."/>
        </authorList>
    </citation>
    <scope>NUCLEOTIDE SEQUENCE [LARGE SCALE GENOMIC DNA]</scope>
    <source>
        <strain evidence="14 15">YIM 102482-1</strain>
    </source>
</reference>
<evidence type="ECO:0000256" key="11">
    <source>
        <dbReference type="ARBA" id="ARBA00048138"/>
    </source>
</evidence>
<protein>
    <recommendedName>
        <fullName evidence="4">phosphoserine phosphatase</fullName>
        <ecNumber evidence="4">3.1.3.3</ecNumber>
    </recommendedName>
    <alternativeName>
        <fullName evidence="10">O-phosphoserine phosphohydrolase</fullName>
    </alternativeName>
</protein>
<dbReference type="OrthoDB" id="9792539at2"/>
<keyword evidence="7 14" id="KW-0378">Hydrolase</keyword>
<evidence type="ECO:0000256" key="10">
    <source>
        <dbReference type="ARBA" id="ARBA00031693"/>
    </source>
</evidence>
<evidence type="ECO:0000256" key="1">
    <source>
        <dbReference type="ARBA" id="ARBA00001946"/>
    </source>
</evidence>
<feature type="active site" description="Nucleophile" evidence="13">
    <location>
        <position position="4"/>
    </location>
</feature>
<dbReference type="PANTHER" id="PTHR43344:SF2">
    <property type="entry name" value="PHOSPHOSERINE PHOSPHATASE"/>
    <property type="match status" value="1"/>
</dbReference>
<keyword evidence="15" id="KW-1185">Reference proteome</keyword>
<evidence type="ECO:0000256" key="6">
    <source>
        <dbReference type="ARBA" id="ARBA00022723"/>
    </source>
</evidence>
<evidence type="ECO:0000256" key="7">
    <source>
        <dbReference type="ARBA" id="ARBA00022801"/>
    </source>
</evidence>
<dbReference type="GO" id="GO:0036424">
    <property type="term" value="F:L-phosphoserine phosphatase activity"/>
    <property type="evidence" value="ECO:0007669"/>
    <property type="project" value="InterPro"/>
</dbReference>
<dbReference type="SFLD" id="SFLDF00029">
    <property type="entry name" value="phosphoserine_phosphatase"/>
    <property type="match status" value="1"/>
</dbReference>
<dbReference type="NCBIfam" id="TIGR01488">
    <property type="entry name" value="HAD-SF-IB"/>
    <property type="match status" value="1"/>
</dbReference>
<accession>A0A3P3W3B6</accession>
<gene>
    <name evidence="14" type="primary">serB</name>
    <name evidence="14" type="ORF">EG850_05145</name>
</gene>
<name>A0A3P3W3B6_9MICO</name>
<dbReference type="SFLD" id="SFLDS00003">
    <property type="entry name" value="Haloacid_Dehalogenase"/>
    <property type="match status" value="1"/>
</dbReference>
<dbReference type="GO" id="GO:0005737">
    <property type="term" value="C:cytoplasm"/>
    <property type="evidence" value="ECO:0007669"/>
    <property type="project" value="TreeGrafter"/>
</dbReference>
<evidence type="ECO:0000256" key="3">
    <source>
        <dbReference type="ARBA" id="ARBA00009184"/>
    </source>
</evidence>
<evidence type="ECO:0000256" key="8">
    <source>
        <dbReference type="ARBA" id="ARBA00022842"/>
    </source>
</evidence>
<dbReference type="NCBIfam" id="TIGR00338">
    <property type="entry name" value="serB"/>
    <property type="match status" value="1"/>
</dbReference>
<keyword evidence="5" id="KW-0028">Amino-acid biosynthesis</keyword>
<keyword evidence="6" id="KW-0479">Metal-binding</keyword>
<dbReference type="InterPro" id="IPR004469">
    <property type="entry name" value="PSP"/>
</dbReference>